<protein>
    <submittedName>
        <fullName evidence="1">Uncharacterized protein</fullName>
    </submittedName>
</protein>
<sequence>MLHHGRVSSCQLTKTSIPNLASAQPSDHDLGSNPSASSGATKACITSLPEELTLRICHHLLSDLRPWRYLYPLDDRYQISEVIQQLQEHCLWIFSLTCRRHRRIVRGFLGDTIAISRFDHQQRIINQLRQIEDKEVTTDGVKRMIFCLPSELDLKPFEIPLLEAVKVKAEFPKQFSKLPLEMPASRVTYYGCLAAVFLCQFHNVRHIALASSGRYLEQIVEACSSANEPPLPMLQSVTLRSERAKRLQEVSNIPQEMITASTLSGILRLGKQVSELCIQDFNISRIQRIPAVDHLKSVTLKETLLEREEFQTLFGQCEHMEHFVYVRKCNYSMEVEASDIAAALGKSTKTLTTLCIHTLKYPWRLYPFVPPFSVEEFKNLRNLWINTFSTASCGTLYNFACVSVGGEDTCAGWQLCGDLTLLADDGAWEKLPNLEELAVDAETYLSENERRVLRKWEKPGLRILRDADAFPELW</sequence>
<comment type="caution">
    <text evidence="1">The sequence shown here is derived from an EMBL/GenBank/DDBJ whole genome shotgun (WGS) entry which is preliminary data.</text>
</comment>
<evidence type="ECO:0000313" key="1">
    <source>
        <dbReference type="EMBL" id="KAF0316434.1"/>
    </source>
</evidence>
<evidence type="ECO:0000313" key="2">
    <source>
        <dbReference type="Proteomes" id="UP000434172"/>
    </source>
</evidence>
<accession>A0A8H3ZEB7</accession>
<keyword evidence="2" id="KW-1185">Reference proteome</keyword>
<gene>
    <name evidence="1" type="ORF">GQ607_016357</name>
</gene>
<dbReference type="Proteomes" id="UP000434172">
    <property type="component" value="Unassembled WGS sequence"/>
</dbReference>
<reference evidence="1 2" key="1">
    <citation type="submission" date="2019-12" db="EMBL/GenBank/DDBJ databases">
        <title>A genome sequence resource for the geographically widespread anthracnose pathogen Colletotrichum asianum.</title>
        <authorList>
            <person name="Meng Y."/>
        </authorList>
    </citation>
    <scope>NUCLEOTIDE SEQUENCE [LARGE SCALE GENOMIC DNA]</scope>
    <source>
        <strain evidence="1 2">ICMP 18580</strain>
    </source>
</reference>
<organism evidence="1 2">
    <name type="scientific">Colletotrichum asianum</name>
    <dbReference type="NCBI Taxonomy" id="702518"/>
    <lineage>
        <taxon>Eukaryota</taxon>
        <taxon>Fungi</taxon>
        <taxon>Dikarya</taxon>
        <taxon>Ascomycota</taxon>
        <taxon>Pezizomycotina</taxon>
        <taxon>Sordariomycetes</taxon>
        <taxon>Hypocreomycetidae</taxon>
        <taxon>Glomerellales</taxon>
        <taxon>Glomerellaceae</taxon>
        <taxon>Colletotrichum</taxon>
        <taxon>Colletotrichum gloeosporioides species complex</taxon>
    </lineage>
</organism>
<name>A0A8H3ZEB7_9PEZI</name>
<dbReference type="OrthoDB" id="4848508at2759"/>
<dbReference type="EMBL" id="WOWK01000159">
    <property type="protein sequence ID" value="KAF0316434.1"/>
    <property type="molecule type" value="Genomic_DNA"/>
</dbReference>
<dbReference type="AlphaFoldDB" id="A0A8H3ZEB7"/>
<proteinExistence type="predicted"/>